<evidence type="ECO:0000313" key="3">
    <source>
        <dbReference type="Proteomes" id="UP000297951"/>
    </source>
</evidence>
<evidence type="ECO:0000313" key="2">
    <source>
        <dbReference type="EMBL" id="TFU23414.1"/>
    </source>
</evidence>
<dbReference type="OrthoDB" id="4853485at2"/>
<sequence length="373" mass="39833">MKSFLETARAVQPTRRQAAVLALTGLAATTAITAATAAASDIRTVTAAQRATDQQTLLNLINAYRAQNGLGAVKHSATVASVMEGEAIRQFKAGAYSHGTEFLYNSKVQGYSFVREVIALSYNDDLNQLLNFWKSSAPHRAAILAPQANVIGIGFCYGHGTSLPWRVLGNVGIYRYEAGKGPNDYVSTITSISTFSNGSSEVSAYALNDKLADHYNANGGVATFGLPAGNSFTSVDGGIIQNFTQDRTIYWTAATGAQNVYWGGAIGGRYAGQNYENGSWGYPASSEYEFIGSMRQDFIKNGSVTSVYWTPSTGARAIIETGAISAHWYALGGPAAIGFPVTDEVRWIDGVTRVTFSSGTTINWTEARGVWVS</sequence>
<reference evidence="2 3" key="1">
    <citation type="submission" date="2019-03" db="EMBL/GenBank/DDBJ databases">
        <title>Diversity of the mouse oral microbiome.</title>
        <authorList>
            <person name="Joseph S."/>
            <person name="Aduse-Opoku J."/>
            <person name="Curtis M."/>
            <person name="Wade W."/>
            <person name="Hashim A."/>
        </authorList>
    </citation>
    <scope>NUCLEOTIDE SEQUENCE [LARGE SCALE GENOMIC DNA]</scope>
    <source>
        <strain evidence="3">irhom_31</strain>
    </source>
</reference>
<dbReference type="SUPFAM" id="SSF55797">
    <property type="entry name" value="PR-1-like"/>
    <property type="match status" value="1"/>
</dbReference>
<accession>A0A4Y9F539</accession>
<dbReference type="CDD" id="cd05379">
    <property type="entry name" value="CAP_bacterial"/>
    <property type="match status" value="1"/>
</dbReference>
<dbReference type="RefSeq" id="WP_135011603.1">
    <property type="nucleotide sequence ID" value="NZ_JADGLK010000008.1"/>
</dbReference>
<gene>
    <name evidence="2" type="ORF">E4U03_03490</name>
</gene>
<organism evidence="2 3">
    <name type="scientific">Rothia nasimurium</name>
    <dbReference type="NCBI Taxonomy" id="85336"/>
    <lineage>
        <taxon>Bacteria</taxon>
        <taxon>Bacillati</taxon>
        <taxon>Actinomycetota</taxon>
        <taxon>Actinomycetes</taxon>
        <taxon>Micrococcales</taxon>
        <taxon>Micrococcaceae</taxon>
        <taxon>Rothia</taxon>
    </lineage>
</organism>
<proteinExistence type="predicted"/>
<dbReference type="AlphaFoldDB" id="A0A4Y9F539"/>
<name>A0A4Y9F539_9MICC</name>
<dbReference type="PANTHER" id="PTHR31157">
    <property type="entry name" value="SCP DOMAIN-CONTAINING PROTEIN"/>
    <property type="match status" value="1"/>
</dbReference>
<dbReference type="InterPro" id="IPR014044">
    <property type="entry name" value="CAP_dom"/>
</dbReference>
<evidence type="ECO:0000259" key="1">
    <source>
        <dbReference type="Pfam" id="PF00188"/>
    </source>
</evidence>
<feature type="domain" description="SCP" evidence="1">
    <location>
        <begin position="58"/>
        <end position="158"/>
    </location>
</feature>
<dbReference type="Pfam" id="PF08310">
    <property type="entry name" value="LGFP"/>
    <property type="match status" value="2"/>
</dbReference>
<dbReference type="Proteomes" id="UP000297951">
    <property type="component" value="Unassembled WGS sequence"/>
</dbReference>
<dbReference type="EMBL" id="SPQC01000008">
    <property type="protein sequence ID" value="TFU23414.1"/>
    <property type="molecule type" value="Genomic_DNA"/>
</dbReference>
<dbReference type="InterPro" id="IPR013207">
    <property type="entry name" value="LGFP"/>
</dbReference>
<dbReference type="Gene3D" id="3.40.33.10">
    <property type="entry name" value="CAP"/>
    <property type="match status" value="1"/>
</dbReference>
<dbReference type="Pfam" id="PF00188">
    <property type="entry name" value="CAP"/>
    <property type="match status" value="1"/>
</dbReference>
<dbReference type="PANTHER" id="PTHR31157:SF1">
    <property type="entry name" value="SCP DOMAIN-CONTAINING PROTEIN"/>
    <property type="match status" value="1"/>
</dbReference>
<comment type="caution">
    <text evidence="2">The sequence shown here is derived from an EMBL/GenBank/DDBJ whole genome shotgun (WGS) entry which is preliminary data.</text>
</comment>
<dbReference type="InterPro" id="IPR035940">
    <property type="entry name" value="CAP_sf"/>
</dbReference>
<protein>
    <recommendedName>
        <fullName evidence="1">SCP domain-containing protein</fullName>
    </recommendedName>
</protein>